<dbReference type="Proteomes" id="UP000436088">
    <property type="component" value="Unassembled WGS sequence"/>
</dbReference>
<reference evidence="2" key="1">
    <citation type="submission" date="2019-09" db="EMBL/GenBank/DDBJ databases">
        <title>Draft genome information of white flower Hibiscus syriacus.</title>
        <authorList>
            <person name="Kim Y.-M."/>
        </authorList>
    </citation>
    <scope>NUCLEOTIDE SEQUENCE [LARGE SCALE GENOMIC DNA]</scope>
    <source>
        <strain evidence="2">YM2019G1</strain>
    </source>
</reference>
<accession>A0A6A2WHG9</accession>
<evidence type="ECO:0000313" key="3">
    <source>
        <dbReference type="Proteomes" id="UP000436088"/>
    </source>
</evidence>
<keyword evidence="3" id="KW-1185">Reference proteome</keyword>
<protein>
    <submittedName>
        <fullName evidence="2">TATA binding protein associated factor 21kDa subunit isoform 1</fullName>
    </submittedName>
</protein>
<gene>
    <name evidence="2" type="ORF">F3Y22_tig00116994pilonHSYRG00072</name>
</gene>
<evidence type="ECO:0000256" key="1">
    <source>
        <dbReference type="SAM" id="Phobius"/>
    </source>
</evidence>
<keyword evidence="1" id="KW-0472">Membrane</keyword>
<name>A0A6A2WHG9_HIBSY</name>
<dbReference type="EMBL" id="VEPZ02001759">
    <property type="protein sequence ID" value="KAE8657501.1"/>
    <property type="molecule type" value="Genomic_DNA"/>
</dbReference>
<organism evidence="2 3">
    <name type="scientific">Hibiscus syriacus</name>
    <name type="common">Rose of Sharon</name>
    <dbReference type="NCBI Taxonomy" id="106335"/>
    <lineage>
        <taxon>Eukaryota</taxon>
        <taxon>Viridiplantae</taxon>
        <taxon>Streptophyta</taxon>
        <taxon>Embryophyta</taxon>
        <taxon>Tracheophyta</taxon>
        <taxon>Spermatophyta</taxon>
        <taxon>Magnoliopsida</taxon>
        <taxon>eudicotyledons</taxon>
        <taxon>Gunneridae</taxon>
        <taxon>Pentapetalae</taxon>
        <taxon>rosids</taxon>
        <taxon>malvids</taxon>
        <taxon>Malvales</taxon>
        <taxon>Malvaceae</taxon>
        <taxon>Malvoideae</taxon>
        <taxon>Hibiscus</taxon>
    </lineage>
</organism>
<evidence type="ECO:0000313" key="2">
    <source>
        <dbReference type="EMBL" id="KAE8657501.1"/>
    </source>
</evidence>
<feature type="transmembrane region" description="Helical" evidence="1">
    <location>
        <begin position="12"/>
        <end position="29"/>
    </location>
</feature>
<proteinExistence type="predicted"/>
<comment type="caution">
    <text evidence="2">The sequence shown here is derived from an EMBL/GenBank/DDBJ whole genome shotgun (WGS) entry which is preliminary data.</text>
</comment>
<keyword evidence="1" id="KW-0812">Transmembrane</keyword>
<keyword evidence="1" id="KW-1133">Transmembrane helix</keyword>
<sequence length="69" mass="7724">MATYTHAPQRGVAMALALLAALVLSPLYVRNKQEVRYYGMRLSSGCCKRFDIFGNPNLGPDTSHYLHHT</sequence>
<dbReference type="AlphaFoldDB" id="A0A6A2WHG9"/>